<dbReference type="InParanoid" id="I6NDT8"/>
<evidence type="ECO:0000256" key="2">
    <source>
        <dbReference type="ARBA" id="ARBA00005891"/>
    </source>
</evidence>
<evidence type="ECO:0000256" key="1">
    <source>
        <dbReference type="ARBA" id="ARBA00004173"/>
    </source>
</evidence>
<dbReference type="Proteomes" id="UP000006790">
    <property type="component" value="Chromosome 5"/>
</dbReference>
<comment type="subcellular location">
    <subcellularLocation>
        <location evidence="1">Mitochondrion</location>
    </subcellularLocation>
</comment>
<evidence type="ECO:0000256" key="4">
    <source>
        <dbReference type="ARBA" id="ARBA00022603"/>
    </source>
</evidence>
<evidence type="ECO:0000313" key="9">
    <source>
        <dbReference type="Proteomes" id="UP000006790"/>
    </source>
</evidence>
<dbReference type="OrthoDB" id="17415at2759"/>
<organism evidence="8 9">
    <name type="scientific">Eremothecium cymbalariae (strain CBS 270.75 / DBVPG 7215 / KCTC 17166 / NRRL Y-17582)</name>
    <name type="common">Yeast</name>
    <dbReference type="NCBI Taxonomy" id="931890"/>
    <lineage>
        <taxon>Eukaryota</taxon>
        <taxon>Fungi</taxon>
        <taxon>Dikarya</taxon>
        <taxon>Ascomycota</taxon>
        <taxon>Saccharomycotina</taxon>
        <taxon>Saccharomycetes</taxon>
        <taxon>Saccharomycetales</taxon>
        <taxon>Saccharomycetaceae</taxon>
        <taxon>Eremothecium</taxon>
    </lineage>
</organism>
<dbReference type="EMBL" id="CP002501">
    <property type="protein sequence ID" value="AET40230.1"/>
    <property type="molecule type" value="Genomic_DNA"/>
</dbReference>
<evidence type="ECO:0000256" key="6">
    <source>
        <dbReference type="ARBA" id="ARBA00023128"/>
    </source>
</evidence>
<comment type="catalytic activity">
    <reaction evidence="7">
        <text>L-arginyl-[protein] + 2 S-adenosyl-L-methionine = N(omega),N(omega)'-dimethyl-L-arginyl-[protein] + 2 S-adenosyl-L-homocysteine + 2 H(+)</text>
        <dbReference type="Rhea" id="RHEA:48108"/>
        <dbReference type="Rhea" id="RHEA-COMP:10532"/>
        <dbReference type="Rhea" id="RHEA-COMP:11992"/>
        <dbReference type="ChEBI" id="CHEBI:15378"/>
        <dbReference type="ChEBI" id="CHEBI:29965"/>
        <dbReference type="ChEBI" id="CHEBI:57856"/>
        <dbReference type="ChEBI" id="CHEBI:59789"/>
        <dbReference type="ChEBI" id="CHEBI:88221"/>
        <dbReference type="EC" id="2.1.1.320"/>
    </reaction>
</comment>
<protein>
    <recommendedName>
        <fullName evidence="3">type II protein arginine methyltransferase</fullName>
        <ecNumber evidence="3">2.1.1.320</ecNumber>
    </recommendedName>
</protein>
<dbReference type="InterPro" id="IPR003788">
    <property type="entry name" value="NDUFAF7"/>
</dbReference>
<dbReference type="HOGENOM" id="CLU_056775_0_0_1"/>
<dbReference type="AlphaFoldDB" id="I6NDT8"/>
<dbReference type="GO" id="GO:0005739">
    <property type="term" value="C:mitochondrion"/>
    <property type="evidence" value="ECO:0007669"/>
    <property type="project" value="UniProtKB-SubCell"/>
</dbReference>
<keyword evidence="5" id="KW-0808">Transferase</keyword>
<dbReference type="RefSeq" id="XP_003647047.1">
    <property type="nucleotide sequence ID" value="XM_003646999.1"/>
</dbReference>
<keyword evidence="4" id="KW-0489">Methyltransferase</keyword>
<dbReference type="EC" id="2.1.1.320" evidence="3"/>
<dbReference type="eggNOG" id="ENOG502RR6Q">
    <property type="taxonomic scope" value="Eukaryota"/>
</dbReference>
<accession>I6NDT8</accession>
<evidence type="ECO:0000256" key="3">
    <source>
        <dbReference type="ARBA" id="ARBA00011935"/>
    </source>
</evidence>
<name>I6NDT8_ERECY</name>
<proteinExistence type="inferred from homology"/>
<dbReference type="OMA" id="DYSCELA"/>
<dbReference type="GO" id="GO:0035243">
    <property type="term" value="F:protein-arginine omega-N symmetric methyltransferase activity"/>
    <property type="evidence" value="ECO:0007669"/>
    <property type="project" value="UniProtKB-EC"/>
</dbReference>
<dbReference type="Pfam" id="PF02636">
    <property type="entry name" value="Methyltransf_28"/>
    <property type="match status" value="1"/>
</dbReference>
<evidence type="ECO:0000256" key="7">
    <source>
        <dbReference type="ARBA" id="ARBA00048612"/>
    </source>
</evidence>
<reference evidence="8 9" key="1">
    <citation type="journal article" date="2011" name="G3 (Bethesda)">
        <title>Genome evolution in the Eremothecium clade of the Saccharomyces complex revealed by comparative genomics.</title>
        <authorList>
            <person name="Wendland J."/>
            <person name="Walther A."/>
        </authorList>
    </citation>
    <scope>NUCLEOTIDE SEQUENCE [LARGE SCALE GENOMIC DNA]</scope>
    <source>
        <strain evidence="9">CBS 270.75 / DBVPG 7215 / KCTC 17166 / NRRL Y-17582</strain>
    </source>
</reference>
<dbReference type="GO" id="GO:0032259">
    <property type="term" value="P:methylation"/>
    <property type="evidence" value="ECO:0007669"/>
    <property type="project" value="UniProtKB-KW"/>
</dbReference>
<dbReference type="GeneID" id="11468560"/>
<evidence type="ECO:0000256" key="5">
    <source>
        <dbReference type="ARBA" id="ARBA00022679"/>
    </source>
</evidence>
<keyword evidence="9" id="KW-1185">Reference proteome</keyword>
<dbReference type="KEGG" id="erc:Ecym_5485"/>
<dbReference type="FunCoup" id="I6NDT8">
    <property type="interactions" value="30"/>
</dbReference>
<dbReference type="STRING" id="931890.I6NDT8"/>
<sequence>MKQYLRRFGIQARLPPLLNTKQLLEVSSLTSFTVCYRDLMEWNNVKIAHRGKFFNPHMQDPLTRLHSIHRFESLVSHSLARWMHVDYKLNSYPYHDLNIMIIYMDINQALRSGEMLVDYLDQVDLQLTGRVHCNLMQLYESIQPHRSKIAQKVKHPRLKVLNRGILLSNSEQYFTEGPVYVILMNGVLSYLSCDLIKMDENHGWQQMYVDVDVLQNHKSVSFGDPDDLCRVAADICIPNHLHFPSGSEMFIPSRMIQFFHNLSRTMSEHKLFALDIPQTRPWWHKLWSNEQKHASRFIQKYQFHNIFEKSEVETLFIPDFAQVKTLYNHINQGMNLAQVNSLVDFTNEWMDLKESASFLNRDISLEYQYLQDSKLEILRST</sequence>
<keyword evidence="6" id="KW-0496">Mitochondrion</keyword>
<comment type="similarity">
    <text evidence="2">Belongs to the NDUFAF7 family.</text>
</comment>
<gene>
    <name evidence="8" type="ordered locus">Ecym_5485</name>
</gene>
<evidence type="ECO:0000313" key="8">
    <source>
        <dbReference type="EMBL" id="AET40230.1"/>
    </source>
</evidence>